<dbReference type="Proteomes" id="UP000765509">
    <property type="component" value="Unassembled WGS sequence"/>
</dbReference>
<proteinExistence type="predicted"/>
<protein>
    <submittedName>
        <fullName evidence="1">Uncharacterized protein</fullName>
    </submittedName>
</protein>
<accession>A0A9Q3L5K9</accession>
<comment type="caution">
    <text evidence="1">The sequence shown here is derived from an EMBL/GenBank/DDBJ whole genome shotgun (WGS) entry which is preliminary data.</text>
</comment>
<sequence length="103" mass="11291">MLCQSPAIDFTLHRVGHITSASRQCQSSNVSHENVTQSPKPFNTIHKAGVITPHGARQKFGMRRPLPSHPFTMPTLMHELASASLPNPLQPLACLHACTTLQM</sequence>
<dbReference type="AlphaFoldDB" id="A0A9Q3L5K9"/>
<organism evidence="1 2">
    <name type="scientific">Austropuccinia psidii MF-1</name>
    <dbReference type="NCBI Taxonomy" id="1389203"/>
    <lineage>
        <taxon>Eukaryota</taxon>
        <taxon>Fungi</taxon>
        <taxon>Dikarya</taxon>
        <taxon>Basidiomycota</taxon>
        <taxon>Pucciniomycotina</taxon>
        <taxon>Pucciniomycetes</taxon>
        <taxon>Pucciniales</taxon>
        <taxon>Sphaerophragmiaceae</taxon>
        <taxon>Austropuccinia</taxon>
    </lineage>
</organism>
<dbReference type="EMBL" id="AVOT02144309">
    <property type="protein sequence ID" value="MBW0591662.1"/>
    <property type="molecule type" value="Genomic_DNA"/>
</dbReference>
<evidence type="ECO:0000313" key="2">
    <source>
        <dbReference type="Proteomes" id="UP000765509"/>
    </source>
</evidence>
<gene>
    <name evidence="1" type="ORF">O181_131377</name>
</gene>
<name>A0A9Q3L5K9_9BASI</name>
<keyword evidence="2" id="KW-1185">Reference proteome</keyword>
<reference evidence="1" key="1">
    <citation type="submission" date="2021-03" db="EMBL/GenBank/DDBJ databases">
        <title>Draft genome sequence of rust myrtle Austropuccinia psidii MF-1, a brazilian biotype.</title>
        <authorList>
            <person name="Quecine M.C."/>
            <person name="Pachon D.M.R."/>
            <person name="Bonatelli M.L."/>
            <person name="Correr F.H."/>
            <person name="Franceschini L.M."/>
            <person name="Leite T.F."/>
            <person name="Margarido G.R.A."/>
            <person name="Almeida C.A."/>
            <person name="Ferrarezi J.A."/>
            <person name="Labate C.A."/>
        </authorList>
    </citation>
    <scope>NUCLEOTIDE SEQUENCE</scope>
    <source>
        <strain evidence="1">MF-1</strain>
    </source>
</reference>
<evidence type="ECO:0000313" key="1">
    <source>
        <dbReference type="EMBL" id="MBW0591662.1"/>
    </source>
</evidence>